<dbReference type="GO" id="GO:0005886">
    <property type="term" value="C:plasma membrane"/>
    <property type="evidence" value="ECO:0007669"/>
    <property type="project" value="TreeGrafter"/>
</dbReference>
<dbReference type="GO" id="GO:0005524">
    <property type="term" value="F:ATP binding"/>
    <property type="evidence" value="ECO:0007669"/>
    <property type="project" value="UniProtKB-KW"/>
</dbReference>
<dbReference type="PROSITE" id="PS50893">
    <property type="entry name" value="ABC_TRANSPORTER_2"/>
    <property type="match status" value="1"/>
</dbReference>
<proteinExistence type="inferred from homology"/>
<dbReference type="CDD" id="cd03255">
    <property type="entry name" value="ABC_MJ0796_LolCDE_FtsE"/>
    <property type="match status" value="1"/>
</dbReference>
<gene>
    <name evidence="7" type="ordered locus">Oter_2085</name>
</gene>
<keyword evidence="2" id="KW-0813">Transport</keyword>
<dbReference type="SUPFAM" id="SSF52540">
    <property type="entry name" value="P-loop containing nucleoside triphosphate hydrolases"/>
    <property type="match status" value="1"/>
</dbReference>
<protein>
    <submittedName>
        <fullName evidence="7">ABC transporter related</fullName>
    </submittedName>
</protein>
<keyword evidence="8" id="KW-1185">Reference proteome</keyword>
<dbReference type="eggNOG" id="COG1136">
    <property type="taxonomic scope" value="Bacteria"/>
</dbReference>
<keyword evidence="4" id="KW-0067">ATP-binding</keyword>
<keyword evidence="3" id="KW-0547">Nucleotide-binding</keyword>
<dbReference type="TCDB" id="3.A.1.125.5">
    <property type="family name" value="the atp-binding cassette (abc) superfamily"/>
</dbReference>
<accession>B1ZMU0</accession>
<dbReference type="HOGENOM" id="CLU_000604_1_22_0"/>
<evidence type="ECO:0000256" key="4">
    <source>
        <dbReference type="ARBA" id="ARBA00022840"/>
    </source>
</evidence>
<dbReference type="InterPro" id="IPR015854">
    <property type="entry name" value="ABC_transpr_LolD-like"/>
</dbReference>
<dbReference type="InterPro" id="IPR003593">
    <property type="entry name" value="AAA+_ATPase"/>
</dbReference>
<evidence type="ECO:0000256" key="1">
    <source>
        <dbReference type="ARBA" id="ARBA00005417"/>
    </source>
</evidence>
<dbReference type="Gene3D" id="3.40.50.300">
    <property type="entry name" value="P-loop containing nucleotide triphosphate hydrolases"/>
    <property type="match status" value="1"/>
</dbReference>
<evidence type="ECO:0000256" key="2">
    <source>
        <dbReference type="ARBA" id="ARBA00022448"/>
    </source>
</evidence>
<sequence>MSDDHRSDVAGVGDPGRPGSASSAATPVLSARGLTKSYLSGTRRIEVLRGVDLDVFAGESVAIRGESGSGKSTLLNLLSGLDAPDAGTLVWPGGRIDADRRARFLGIVFQSFYLIPELNALENVLMAARILKAPGRAERERARALLARVGLASREDHLPAQLSGGERQRVALARALMNSPQLLLADEPTGNLDEHTGDAVIELLLGLCAETKTALVLVTHNALHAAKAQRTLFLHDGRFTTGPS</sequence>
<dbReference type="Pfam" id="PF00005">
    <property type="entry name" value="ABC_tran"/>
    <property type="match status" value="1"/>
</dbReference>
<dbReference type="OrthoDB" id="9783924at2"/>
<reference evidence="7 8" key="1">
    <citation type="journal article" date="2011" name="J. Bacteriol.">
        <title>Genome sequence of the verrucomicrobium Opitutus terrae PB90-1, an abundant inhabitant of rice paddy soil ecosystems.</title>
        <authorList>
            <person name="van Passel M.W."/>
            <person name="Kant R."/>
            <person name="Palva A."/>
            <person name="Copeland A."/>
            <person name="Lucas S."/>
            <person name="Lapidus A."/>
            <person name="Glavina del Rio T."/>
            <person name="Pitluck S."/>
            <person name="Goltsman E."/>
            <person name="Clum A."/>
            <person name="Sun H."/>
            <person name="Schmutz J."/>
            <person name="Larimer F.W."/>
            <person name="Land M.L."/>
            <person name="Hauser L."/>
            <person name="Kyrpides N."/>
            <person name="Mikhailova N."/>
            <person name="Richardson P.P."/>
            <person name="Janssen P.H."/>
            <person name="de Vos W.M."/>
            <person name="Smidt H."/>
        </authorList>
    </citation>
    <scope>NUCLEOTIDE SEQUENCE [LARGE SCALE GENOMIC DNA]</scope>
    <source>
        <strain evidence="8">DSM 11246 / JCM 15787 / PB90-1</strain>
    </source>
</reference>
<feature type="region of interest" description="Disordered" evidence="5">
    <location>
        <begin position="1"/>
        <end position="26"/>
    </location>
</feature>
<evidence type="ECO:0000256" key="5">
    <source>
        <dbReference type="SAM" id="MobiDB-lite"/>
    </source>
</evidence>
<dbReference type="GO" id="GO:0022857">
    <property type="term" value="F:transmembrane transporter activity"/>
    <property type="evidence" value="ECO:0007669"/>
    <property type="project" value="TreeGrafter"/>
</dbReference>
<dbReference type="PANTHER" id="PTHR24220:SF689">
    <property type="entry name" value="LIPOPROTEIN-RELEASING SYSTEM ATP-BINDING PROTEIN LOLD"/>
    <property type="match status" value="1"/>
</dbReference>
<dbReference type="InterPro" id="IPR017911">
    <property type="entry name" value="MacB-like_ATP-bd"/>
</dbReference>
<dbReference type="RefSeq" id="WP_012374905.1">
    <property type="nucleotide sequence ID" value="NC_010571.1"/>
</dbReference>
<dbReference type="PANTHER" id="PTHR24220">
    <property type="entry name" value="IMPORT ATP-BINDING PROTEIN"/>
    <property type="match status" value="1"/>
</dbReference>
<name>B1ZMU0_OPITP</name>
<dbReference type="EMBL" id="CP001032">
    <property type="protein sequence ID" value="ACB75368.1"/>
    <property type="molecule type" value="Genomic_DNA"/>
</dbReference>
<dbReference type="InterPro" id="IPR027417">
    <property type="entry name" value="P-loop_NTPase"/>
</dbReference>
<dbReference type="InterPro" id="IPR003439">
    <property type="entry name" value="ABC_transporter-like_ATP-bd"/>
</dbReference>
<dbReference type="InterPro" id="IPR017871">
    <property type="entry name" value="ABC_transporter-like_CS"/>
</dbReference>
<feature type="domain" description="ABC transporter" evidence="6">
    <location>
        <begin position="29"/>
        <end position="244"/>
    </location>
</feature>
<evidence type="ECO:0000313" key="8">
    <source>
        <dbReference type="Proteomes" id="UP000007013"/>
    </source>
</evidence>
<evidence type="ECO:0000259" key="6">
    <source>
        <dbReference type="PROSITE" id="PS50893"/>
    </source>
</evidence>
<comment type="similarity">
    <text evidence="1">Belongs to the ABC transporter superfamily.</text>
</comment>
<dbReference type="STRING" id="452637.Oter_2085"/>
<dbReference type="Proteomes" id="UP000007013">
    <property type="component" value="Chromosome"/>
</dbReference>
<evidence type="ECO:0000313" key="7">
    <source>
        <dbReference type="EMBL" id="ACB75368.1"/>
    </source>
</evidence>
<dbReference type="KEGG" id="ote:Oter_2085"/>
<organism evidence="7 8">
    <name type="scientific">Opitutus terrae (strain DSM 11246 / JCM 15787 / PB90-1)</name>
    <dbReference type="NCBI Taxonomy" id="452637"/>
    <lineage>
        <taxon>Bacteria</taxon>
        <taxon>Pseudomonadati</taxon>
        <taxon>Verrucomicrobiota</taxon>
        <taxon>Opitutia</taxon>
        <taxon>Opitutales</taxon>
        <taxon>Opitutaceae</taxon>
        <taxon>Opitutus</taxon>
    </lineage>
</organism>
<dbReference type="PROSITE" id="PS00211">
    <property type="entry name" value="ABC_TRANSPORTER_1"/>
    <property type="match status" value="1"/>
</dbReference>
<dbReference type="GO" id="GO:0016887">
    <property type="term" value="F:ATP hydrolysis activity"/>
    <property type="evidence" value="ECO:0007669"/>
    <property type="project" value="InterPro"/>
</dbReference>
<dbReference type="AlphaFoldDB" id="B1ZMU0"/>
<evidence type="ECO:0000256" key="3">
    <source>
        <dbReference type="ARBA" id="ARBA00022741"/>
    </source>
</evidence>
<dbReference type="SMART" id="SM00382">
    <property type="entry name" value="AAA"/>
    <property type="match status" value="1"/>
</dbReference>